<feature type="coiled-coil region" evidence="1">
    <location>
        <begin position="120"/>
        <end position="161"/>
    </location>
</feature>
<evidence type="ECO:0000256" key="2">
    <source>
        <dbReference type="SAM" id="MobiDB-lite"/>
    </source>
</evidence>
<feature type="compositionally biased region" description="Basic and acidic residues" evidence="2">
    <location>
        <begin position="248"/>
        <end position="274"/>
    </location>
</feature>
<name>A0AAD6UPW6_9AGAR</name>
<organism evidence="3 5">
    <name type="scientific">Mycena pura</name>
    <dbReference type="NCBI Taxonomy" id="153505"/>
    <lineage>
        <taxon>Eukaryota</taxon>
        <taxon>Fungi</taxon>
        <taxon>Dikarya</taxon>
        <taxon>Basidiomycota</taxon>
        <taxon>Agaricomycotina</taxon>
        <taxon>Agaricomycetes</taxon>
        <taxon>Agaricomycetidae</taxon>
        <taxon>Agaricales</taxon>
        <taxon>Marasmiineae</taxon>
        <taxon>Mycenaceae</taxon>
        <taxon>Mycena</taxon>
    </lineage>
</organism>
<evidence type="ECO:0000313" key="5">
    <source>
        <dbReference type="Proteomes" id="UP001219525"/>
    </source>
</evidence>
<feature type="region of interest" description="Disordered" evidence="2">
    <location>
        <begin position="1"/>
        <end position="109"/>
    </location>
</feature>
<accession>A0AAD6UPW6</accession>
<comment type="caution">
    <text evidence="3">The sequence shown here is derived from an EMBL/GenBank/DDBJ whole genome shotgun (WGS) entry which is preliminary data.</text>
</comment>
<dbReference type="Proteomes" id="UP001219525">
    <property type="component" value="Unassembled WGS sequence"/>
</dbReference>
<feature type="region of interest" description="Disordered" evidence="2">
    <location>
        <begin position="248"/>
        <end position="361"/>
    </location>
</feature>
<feature type="compositionally biased region" description="Basic and acidic residues" evidence="2">
    <location>
        <begin position="286"/>
        <end position="298"/>
    </location>
</feature>
<feature type="compositionally biased region" description="Basic and acidic residues" evidence="2">
    <location>
        <begin position="308"/>
        <end position="326"/>
    </location>
</feature>
<evidence type="ECO:0000313" key="3">
    <source>
        <dbReference type="EMBL" id="KAJ7191174.1"/>
    </source>
</evidence>
<dbReference type="EMBL" id="JARJCW010000136">
    <property type="protein sequence ID" value="KAJ7191174.1"/>
    <property type="molecule type" value="Genomic_DNA"/>
</dbReference>
<dbReference type="AlphaFoldDB" id="A0AAD6UPW6"/>
<dbReference type="EMBL" id="JARJCW010000122">
    <property type="protein sequence ID" value="KAJ7192250.1"/>
    <property type="molecule type" value="Genomic_DNA"/>
</dbReference>
<evidence type="ECO:0000313" key="4">
    <source>
        <dbReference type="EMBL" id="KAJ7192250.1"/>
    </source>
</evidence>
<protein>
    <submittedName>
        <fullName evidence="3">Uncharacterized protein</fullName>
    </submittedName>
</protein>
<sequence>MTDFTGNSDMVGPNPYYFDHSDPRQHPNPWAQPDNAPRIDPSLDPGAPGDDDIEMDDENTQSQSGAMPLHQAAPGTEADNDPVRQAAPGASTTEAYNNPAKRVAVSNPNREALRIEREIADHAQAKARTALRQKKEAETQLKAAQSEIQTLRQQVEGWEQVRRQWDGEWVKVQNELQEKLNHHVEEQNRRHREQMAARTEEFQRQLDARGAGSLEQLQNERAVMFQEMERRLQEQKLAAVAQMEKEAQEMIQQREKEREEMRREAEKRQAEYDTKMAAFHSRRIGGRPEPDDREDGIPERVPQYVSDTTREQRRIEVILRDREGERFPPVSMTAPTQPTPSSSEAPHEEPEPEPSSSSTPDMLAALENPLIQQRIMEMVGEKLKAKSKGKRKKGRVGSMAALNKAREEQKDALTHEQDLRWKTLVREKYRSATGHIRGKDFFNYEGVAAATVKRCDEGDPSAQPRGSNEKLYFGEGWASALWNRIIFEKCIDEMLTKRAEDPGKWEVPDVSTEYLMALFINCIKLGRAEWRRNQPNAGETFMQARERAKEYDAERSEKRVATSRKNAKFETRVRTSKRMMEVSLAKNDHTSADTWKWFKDDFLPELDKGGMSSEEDEPAEVVVGNERTVQTVHGIKICPWRAPKITSYMKMIDEAGDNVSLKLSNKRPRIRGRTESKAEPPHGLPRAMYNEDWLAQRKPYIPDIEKELEIKEKPFTLMDIEVVN</sequence>
<keyword evidence="5" id="KW-1185">Reference proteome</keyword>
<keyword evidence="1" id="KW-0175">Coiled coil</keyword>
<feature type="compositionally biased region" description="Acidic residues" evidence="2">
    <location>
        <begin position="49"/>
        <end position="59"/>
    </location>
</feature>
<reference evidence="3" key="1">
    <citation type="submission" date="2023-03" db="EMBL/GenBank/DDBJ databases">
        <title>Massive genome expansion in bonnet fungi (Mycena s.s.) driven by repeated elements and novel gene families across ecological guilds.</title>
        <authorList>
            <consortium name="Lawrence Berkeley National Laboratory"/>
            <person name="Harder C.B."/>
            <person name="Miyauchi S."/>
            <person name="Viragh M."/>
            <person name="Kuo A."/>
            <person name="Thoen E."/>
            <person name="Andreopoulos B."/>
            <person name="Lu D."/>
            <person name="Skrede I."/>
            <person name="Drula E."/>
            <person name="Henrissat B."/>
            <person name="Morin E."/>
            <person name="Kohler A."/>
            <person name="Barry K."/>
            <person name="LaButti K."/>
            <person name="Morin E."/>
            <person name="Salamov A."/>
            <person name="Lipzen A."/>
            <person name="Mereny Z."/>
            <person name="Hegedus B."/>
            <person name="Baldrian P."/>
            <person name="Stursova M."/>
            <person name="Weitz H."/>
            <person name="Taylor A."/>
            <person name="Grigoriev I.V."/>
            <person name="Nagy L.G."/>
            <person name="Martin F."/>
            <person name="Kauserud H."/>
        </authorList>
    </citation>
    <scope>NUCLEOTIDE SEQUENCE</scope>
    <source>
        <strain evidence="3">9144</strain>
    </source>
</reference>
<evidence type="ECO:0000256" key="1">
    <source>
        <dbReference type="SAM" id="Coils"/>
    </source>
</evidence>
<gene>
    <name evidence="4" type="ORF">GGX14DRAFT_578268</name>
    <name evidence="3" type="ORF">GGX14DRAFT_579148</name>
</gene>
<proteinExistence type="predicted"/>